<evidence type="ECO:0000313" key="4">
    <source>
        <dbReference type="Proteomes" id="UP000190827"/>
    </source>
</evidence>
<dbReference type="RefSeq" id="WP_139382423.1">
    <property type="nucleotide sequence ID" value="NZ_FUZO01000001.1"/>
</dbReference>
<accession>A0ABY1LKK6</accession>
<reference evidence="3 4" key="1">
    <citation type="submission" date="2017-02" db="EMBL/GenBank/DDBJ databases">
        <authorList>
            <person name="Varghese N."/>
            <person name="Submissions S."/>
        </authorList>
    </citation>
    <scope>NUCLEOTIDE SEQUENCE [LARGE SCALE GENOMIC DNA]</scope>
    <source>
        <strain evidence="3 4">VKM Ac-1787</strain>
    </source>
</reference>
<sequence length="392" mass="40897">MRRIGGAAIAAVLVLALAACTPSEAAPTASPTVSSSPKPSATAKPTAPVSSYGFGCENLVPQDVVATALAPTATLEPAFADPSSANPLLWAATSLGGMHCTWSNGEPRDLAEGGTPVGTERWAELTILPGSHADWDFYYERWANGESGPWPDSTKLSCFTQNGAVPGVCSINFLVGDSWVDLIMYGPADDAAASDEDAVAAVTPFIEAIRSALEPVGTAPRYAWGGTTPGANALPTECEAFVPAAAMSEAFGQELTYNSAPKKRLWNRGVAADDFGAPDCIFSLPDSDSSRGVLRALPGGRWAYEQLVETRMSAGADIEFLTIDGLGVRDAFIECKTSPWSTCSVQMAVAGHWLEVEANNVSSLDDTYDVDELRQQALAYAALAAAGIAALP</sequence>
<dbReference type="EMBL" id="FUZO01000001">
    <property type="protein sequence ID" value="SKC51015.1"/>
    <property type="molecule type" value="Genomic_DNA"/>
</dbReference>
<keyword evidence="4" id="KW-1185">Reference proteome</keyword>
<dbReference type="Proteomes" id="UP000190827">
    <property type="component" value="Unassembled WGS sequence"/>
</dbReference>
<feature type="region of interest" description="Disordered" evidence="1">
    <location>
        <begin position="26"/>
        <end position="47"/>
    </location>
</feature>
<evidence type="ECO:0000256" key="1">
    <source>
        <dbReference type="SAM" id="MobiDB-lite"/>
    </source>
</evidence>
<evidence type="ECO:0008006" key="5">
    <source>
        <dbReference type="Google" id="ProtNLM"/>
    </source>
</evidence>
<evidence type="ECO:0000313" key="3">
    <source>
        <dbReference type="EMBL" id="SKC51015.1"/>
    </source>
</evidence>
<name>A0ABY1LKK6_9MICO</name>
<evidence type="ECO:0000256" key="2">
    <source>
        <dbReference type="SAM" id="SignalP"/>
    </source>
</evidence>
<protein>
    <recommendedName>
        <fullName evidence="5">DUF3558 domain-containing protein</fullName>
    </recommendedName>
</protein>
<feature type="chain" id="PRO_5046328086" description="DUF3558 domain-containing protein" evidence="2">
    <location>
        <begin position="26"/>
        <end position="392"/>
    </location>
</feature>
<gene>
    <name evidence="3" type="ORF">SAMN06295973_1530</name>
</gene>
<organism evidence="3 4">
    <name type="scientific">Plantibacter cousiniae</name>
    <name type="common">nom. nud.</name>
    <dbReference type="NCBI Taxonomy" id="199709"/>
    <lineage>
        <taxon>Bacteria</taxon>
        <taxon>Bacillati</taxon>
        <taxon>Actinomycetota</taxon>
        <taxon>Actinomycetes</taxon>
        <taxon>Micrococcales</taxon>
        <taxon>Microbacteriaceae</taxon>
        <taxon>Plantibacter</taxon>
    </lineage>
</organism>
<feature type="signal peptide" evidence="2">
    <location>
        <begin position="1"/>
        <end position="25"/>
    </location>
</feature>
<comment type="caution">
    <text evidence="3">The sequence shown here is derived from an EMBL/GenBank/DDBJ whole genome shotgun (WGS) entry which is preliminary data.</text>
</comment>
<proteinExistence type="predicted"/>
<dbReference type="PROSITE" id="PS51257">
    <property type="entry name" value="PROKAR_LIPOPROTEIN"/>
    <property type="match status" value="1"/>
</dbReference>
<keyword evidence="2" id="KW-0732">Signal</keyword>